<dbReference type="AlphaFoldDB" id="A0A4Q4Z7Z2"/>
<dbReference type="SUPFAM" id="SSF55920">
    <property type="entry name" value="Creatinase/aminopeptidase"/>
    <property type="match status" value="1"/>
</dbReference>
<evidence type="ECO:0000256" key="2">
    <source>
        <dbReference type="ARBA" id="ARBA00001936"/>
    </source>
</evidence>
<gene>
    <name evidence="9" type="ORF">EKO23_19560</name>
</gene>
<protein>
    <recommendedName>
        <fullName evidence="4">Xaa-Pro aminopeptidase</fullName>
        <ecNumber evidence="4">3.4.11.9</ecNumber>
    </recommendedName>
</protein>
<keyword evidence="5" id="KW-0479">Metal-binding</keyword>
<dbReference type="PANTHER" id="PTHR43226">
    <property type="entry name" value="XAA-PRO AMINOPEPTIDASE 3"/>
    <property type="match status" value="1"/>
</dbReference>
<keyword evidence="6" id="KW-0378">Hydrolase</keyword>
<comment type="caution">
    <text evidence="9">The sequence shown here is derived from an EMBL/GenBank/DDBJ whole genome shotgun (WGS) entry which is preliminary data.</text>
</comment>
<evidence type="ECO:0000313" key="10">
    <source>
        <dbReference type="Proteomes" id="UP000295198"/>
    </source>
</evidence>
<keyword evidence="10" id="KW-1185">Reference proteome</keyword>
<dbReference type="InterPro" id="IPR052433">
    <property type="entry name" value="X-Pro_dipept-like"/>
</dbReference>
<reference evidence="9 10" key="1">
    <citation type="submission" date="2019-01" db="EMBL/GenBank/DDBJ databases">
        <title>Nocardioides guangzhouensis sp. nov., an actinobacterium isolated from soil.</title>
        <authorList>
            <person name="Fu Y."/>
            <person name="Cai Y."/>
            <person name="Lin Z."/>
            <person name="Chen P."/>
        </authorList>
    </citation>
    <scope>NUCLEOTIDE SEQUENCE [LARGE SCALE GENOMIC DNA]</scope>
    <source>
        <strain evidence="9 10">130</strain>
    </source>
</reference>
<evidence type="ECO:0000259" key="8">
    <source>
        <dbReference type="SMART" id="SM01011"/>
    </source>
</evidence>
<dbReference type="InterPro" id="IPR000994">
    <property type="entry name" value="Pept_M24"/>
</dbReference>
<dbReference type="EC" id="3.4.11.9" evidence="4"/>
<dbReference type="SUPFAM" id="SSF53092">
    <property type="entry name" value="Creatinase/prolidase N-terminal domain"/>
    <property type="match status" value="1"/>
</dbReference>
<comment type="similarity">
    <text evidence="3">Belongs to the peptidase M24B family.</text>
</comment>
<dbReference type="Gene3D" id="3.40.350.10">
    <property type="entry name" value="Creatinase/prolidase N-terminal domain"/>
    <property type="match status" value="1"/>
</dbReference>
<dbReference type="GO" id="GO:0030145">
    <property type="term" value="F:manganese ion binding"/>
    <property type="evidence" value="ECO:0007669"/>
    <property type="project" value="InterPro"/>
</dbReference>
<organism evidence="9 10">
    <name type="scientific">Nocardioides guangzhouensis</name>
    <dbReference type="NCBI Taxonomy" id="2497878"/>
    <lineage>
        <taxon>Bacteria</taxon>
        <taxon>Bacillati</taxon>
        <taxon>Actinomycetota</taxon>
        <taxon>Actinomycetes</taxon>
        <taxon>Propionibacteriales</taxon>
        <taxon>Nocardioidaceae</taxon>
        <taxon>Nocardioides</taxon>
    </lineage>
</organism>
<dbReference type="GO" id="GO:0005829">
    <property type="term" value="C:cytosol"/>
    <property type="evidence" value="ECO:0007669"/>
    <property type="project" value="TreeGrafter"/>
</dbReference>
<dbReference type="InterPro" id="IPR036005">
    <property type="entry name" value="Creatinase/aminopeptidase-like"/>
</dbReference>
<evidence type="ECO:0000256" key="6">
    <source>
        <dbReference type="ARBA" id="ARBA00022801"/>
    </source>
</evidence>
<evidence type="ECO:0000313" key="9">
    <source>
        <dbReference type="EMBL" id="RYP83291.1"/>
    </source>
</evidence>
<dbReference type="OrthoDB" id="9806388at2"/>
<dbReference type="EMBL" id="SDKM01000035">
    <property type="protein sequence ID" value="RYP83291.1"/>
    <property type="molecule type" value="Genomic_DNA"/>
</dbReference>
<evidence type="ECO:0000256" key="7">
    <source>
        <dbReference type="ARBA" id="ARBA00023211"/>
    </source>
</evidence>
<dbReference type="Pfam" id="PF00557">
    <property type="entry name" value="Peptidase_M24"/>
    <property type="match status" value="1"/>
</dbReference>
<dbReference type="Proteomes" id="UP000295198">
    <property type="component" value="Unassembled WGS sequence"/>
</dbReference>
<dbReference type="Pfam" id="PF05195">
    <property type="entry name" value="AMP_N"/>
    <property type="match status" value="1"/>
</dbReference>
<dbReference type="CDD" id="cd01087">
    <property type="entry name" value="Prolidase"/>
    <property type="match status" value="1"/>
</dbReference>
<dbReference type="InterPro" id="IPR029149">
    <property type="entry name" value="Creatin/AminoP/Spt16_N"/>
</dbReference>
<dbReference type="Gene3D" id="3.90.230.10">
    <property type="entry name" value="Creatinase/methionine aminopeptidase superfamily"/>
    <property type="match status" value="1"/>
</dbReference>
<evidence type="ECO:0000256" key="1">
    <source>
        <dbReference type="ARBA" id="ARBA00001424"/>
    </source>
</evidence>
<evidence type="ECO:0000256" key="3">
    <source>
        <dbReference type="ARBA" id="ARBA00008766"/>
    </source>
</evidence>
<accession>A0A4Q4Z7Z2</accession>
<proteinExistence type="inferred from homology"/>
<comment type="catalytic activity">
    <reaction evidence="1">
        <text>Release of any N-terminal amino acid, including proline, that is linked to proline, even from a dipeptide or tripeptide.</text>
        <dbReference type="EC" id="3.4.11.9"/>
    </reaction>
</comment>
<sequence>MPRGADEDPRMPRLGGAEGFAAFVAGQWGEQERRAPDVPGSAAACGAHRARLSEALPGQVIIVAGGRAPARVNDCYYDFRPHSDFVWLTGCNAEDAVLVMTPTGAGHDAVLFLPVPFLPGEEGFYADVVRGELWVGPSPGLPDWEQALDLPVRDLAELDSTLRGVPQALVTGHRDRPPALDRREDSAVLERVLSELRMIKDGWEIAQLRQAVDATVLGFRQTVLEIPTAIRSGGERWLQGTFDRAARSYGNGPGYATIVGSGHHASTLHWVRADGPVLPDELLLLDMGVEADSHYTADVTRTFPTSGRFTDVQRRVHDLVERSHRAGLAAVRPGRRYGDFFEACMEVIAQGLFDWGLLTVSVDEALSPRGQQHRRWLVCGIGHHLGLDVHDCSRASYDAYQGAELQPGVVMTVEPGLYFHASDLAVPPELRGLGVRLEDDVLVTATGADVLSEALPIDASGIEAWMRAPLPDPSA</sequence>
<evidence type="ECO:0000256" key="5">
    <source>
        <dbReference type="ARBA" id="ARBA00022723"/>
    </source>
</evidence>
<keyword evidence="7" id="KW-0464">Manganese</keyword>
<comment type="cofactor">
    <cofactor evidence="2">
        <name>Mn(2+)</name>
        <dbReference type="ChEBI" id="CHEBI:29035"/>
    </cofactor>
</comment>
<keyword evidence="9" id="KW-0031">Aminopeptidase</keyword>
<dbReference type="GO" id="GO:0006508">
    <property type="term" value="P:proteolysis"/>
    <property type="evidence" value="ECO:0007669"/>
    <property type="project" value="TreeGrafter"/>
</dbReference>
<dbReference type="SMART" id="SM01011">
    <property type="entry name" value="AMP_N"/>
    <property type="match status" value="1"/>
</dbReference>
<dbReference type="PANTHER" id="PTHR43226:SF4">
    <property type="entry name" value="XAA-PRO AMINOPEPTIDASE 3"/>
    <property type="match status" value="1"/>
</dbReference>
<keyword evidence="9" id="KW-0645">Protease</keyword>
<dbReference type="InterPro" id="IPR007865">
    <property type="entry name" value="Aminopep_P_N"/>
</dbReference>
<dbReference type="GO" id="GO:0070006">
    <property type="term" value="F:metalloaminopeptidase activity"/>
    <property type="evidence" value="ECO:0007669"/>
    <property type="project" value="InterPro"/>
</dbReference>
<evidence type="ECO:0000256" key="4">
    <source>
        <dbReference type="ARBA" id="ARBA00012574"/>
    </source>
</evidence>
<name>A0A4Q4Z7Z2_9ACTN</name>
<feature type="domain" description="Aminopeptidase P N-terminal" evidence="8">
    <location>
        <begin position="43"/>
        <end position="187"/>
    </location>
</feature>